<dbReference type="PANTHER" id="PTHR33490">
    <property type="entry name" value="BLR5614 PROTEIN-RELATED"/>
    <property type="match status" value="1"/>
</dbReference>
<sequence length="264" mass="28166">MRTAHAAFSLSLVGETDVVLLVLPAEAYGSDDAIDVRLDGAPLEHRIELAAHGTRQLVFTAGAGRLDVDVRTTIDRVAHAEDDGEDPARYLEDSRYVEASALRAFVSERFGRASGFEQVDAMRRWIARGFTYSPAMSGPDDSAVTTLGKGGGMCRDYAHVMIALARAAGIPARYVGVYAPALRPPDFHAVAEVHLDGAWWVVDATGLAPRGSLMRIATGADALETAWATTSRNPVSLLGVEVEAHDDAIAEDAVDDPAARIRIG</sequence>
<keyword evidence="2" id="KW-0645">Protease</keyword>
<keyword evidence="2" id="KW-0378">Hydrolase</keyword>
<dbReference type="GO" id="GO:0008233">
    <property type="term" value="F:peptidase activity"/>
    <property type="evidence" value="ECO:0007669"/>
    <property type="project" value="UniProtKB-KW"/>
</dbReference>
<organism evidence="2 3">
    <name type="scientific">Agrococcus terreus</name>
    <dbReference type="NCBI Taxonomy" id="574649"/>
    <lineage>
        <taxon>Bacteria</taxon>
        <taxon>Bacillati</taxon>
        <taxon>Actinomycetota</taxon>
        <taxon>Actinomycetes</taxon>
        <taxon>Micrococcales</taxon>
        <taxon>Microbacteriaceae</taxon>
        <taxon>Agrococcus</taxon>
    </lineage>
</organism>
<dbReference type="GO" id="GO:0006508">
    <property type="term" value="P:proteolysis"/>
    <property type="evidence" value="ECO:0007669"/>
    <property type="project" value="UniProtKB-KW"/>
</dbReference>
<dbReference type="InterPro" id="IPR002931">
    <property type="entry name" value="Transglutaminase-like"/>
</dbReference>
<dbReference type="RefSeq" id="WP_229679633.1">
    <property type="nucleotide sequence ID" value="NZ_BAABBD010000003.1"/>
</dbReference>
<dbReference type="EMBL" id="BMLM01000002">
    <property type="protein sequence ID" value="GGN86902.1"/>
    <property type="molecule type" value="Genomic_DNA"/>
</dbReference>
<dbReference type="InterPro" id="IPR038765">
    <property type="entry name" value="Papain-like_cys_pep_sf"/>
</dbReference>
<gene>
    <name evidence="2" type="ORF">GCM10010968_20880</name>
</gene>
<dbReference type="PANTHER" id="PTHR33490:SF12">
    <property type="entry name" value="BLL5557 PROTEIN"/>
    <property type="match status" value="1"/>
</dbReference>
<protein>
    <submittedName>
        <fullName evidence="2">Cysteine protease</fullName>
    </submittedName>
</protein>
<dbReference type="SUPFAM" id="SSF54001">
    <property type="entry name" value="Cysteine proteinases"/>
    <property type="match status" value="1"/>
</dbReference>
<proteinExistence type="predicted"/>
<dbReference type="Proteomes" id="UP000626982">
    <property type="component" value="Unassembled WGS sequence"/>
</dbReference>
<dbReference type="SMART" id="SM00460">
    <property type="entry name" value="TGc"/>
    <property type="match status" value="1"/>
</dbReference>
<name>A0ABQ2KLY6_9MICO</name>
<dbReference type="Pfam" id="PF01841">
    <property type="entry name" value="Transglut_core"/>
    <property type="match status" value="1"/>
</dbReference>
<comment type="caution">
    <text evidence="2">The sequence shown here is derived from an EMBL/GenBank/DDBJ whole genome shotgun (WGS) entry which is preliminary data.</text>
</comment>
<keyword evidence="3" id="KW-1185">Reference proteome</keyword>
<reference evidence="3" key="1">
    <citation type="journal article" date="2019" name="Int. J. Syst. Evol. Microbiol.">
        <title>The Global Catalogue of Microorganisms (GCM) 10K type strain sequencing project: providing services to taxonomists for standard genome sequencing and annotation.</title>
        <authorList>
            <consortium name="The Broad Institute Genomics Platform"/>
            <consortium name="The Broad Institute Genome Sequencing Center for Infectious Disease"/>
            <person name="Wu L."/>
            <person name="Ma J."/>
        </authorList>
    </citation>
    <scope>NUCLEOTIDE SEQUENCE [LARGE SCALE GENOMIC DNA]</scope>
    <source>
        <strain evidence="3">CGMCC 1.6960</strain>
    </source>
</reference>
<evidence type="ECO:0000259" key="1">
    <source>
        <dbReference type="SMART" id="SM00460"/>
    </source>
</evidence>
<evidence type="ECO:0000313" key="3">
    <source>
        <dbReference type="Proteomes" id="UP000626982"/>
    </source>
</evidence>
<feature type="domain" description="Transglutaminase-like" evidence="1">
    <location>
        <begin position="146"/>
        <end position="206"/>
    </location>
</feature>
<evidence type="ECO:0000313" key="2">
    <source>
        <dbReference type="EMBL" id="GGN86902.1"/>
    </source>
</evidence>
<accession>A0ABQ2KLY6</accession>
<dbReference type="Gene3D" id="3.10.620.30">
    <property type="match status" value="1"/>
</dbReference>